<organism evidence="1 2">
    <name type="scientific">Blyttiomyces helicus</name>
    <dbReference type="NCBI Taxonomy" id="388810"/>
    <lineage>
        <taxon>Eukaryota</taxon>
        <taxon>Fungi</taxon>
        <taxon>Fungi incertae sedis</taxon>
        <taxon>Chytridiomycota</taxon>
        <taxon>Chytridiomycota incertae sedis</taxon>
        <taxon>Chytridiomycetes</taxon>
        <taxon>Chytridiomycetes incertae sedis</taxon>
        <taxon>Blyttiomyces</taxon>
    </lineage>
</organism>
<dbReference type="Proteomes" id="UP000269721">
    <property type="component" value="Unassembled WGS sequence"/>
</dbReference>
<keyword evidence="2" id="KW-1185">Reference proteome</keyword>
<evidence type="ECO:0000313" key="2">
    <source>
        <dbReference type="Proteomes" id="UP000269721"/>
    </source>
</evidence>
<dbReference type="EMBL" id="KZ994055">
    <property type="protein sequence ID" value="RKO93967.1"/>
    <property type="molecule type" value="Genomic_DNA"/>
</dbReference>
<gene>
    <name evidence="1" type="ORF">BDK51DRAFT_45951</name>
</gene>
<protein>
    <submittedName>
        <fullName evidence="1">Uncharacterized protein</fullName>
    </submittedName>
</protein>
<dbReference type="AlphaFoldDB" id="A0A4V1ISL4"/>
<name>A0A4V1ISL4_9FUNG</name>
<sequence>MAADRNRELQLGSLRTPFAMRTDANCPGGSALYAAQDHWKDPEDENLSTAIYRCQEEGTCESTRWAAHQKDATQQHPAPTDSAACKSIVHMQGMEKGRVFAVYARTGHIHGETCGECFCLWTFDSQAALGLPYTRCLAKSPLFSTPCDGTGIGVEPILLDLLKALLLVWLYYPTRRKGNLTMAFPDDLILYYQLASTIDSAYPSLATRFTNLTTFLVLRMFGRDDSGAAFRIRAKLLVPLLDPVVLLVLLMGAVAAVKVTEMVHGRGLLARGLQPHADVQAPRQVVCAAVAGLRIARFAYGPLVYSCESLPLTLSPFLVVAQFLESIALVEI</sequence>
<reference evidence="2" key="1">
    <citation type="journal article" date="2018" name="Nat. Microbiol.">
        <title>Leveraging single-cell genomics to expand the fungal tree of life.</title>
        <authorList>
            <person name="Ahrendt S.R."/>
            <person name="Quandt C.A."/>
            <person name="Ciobanu D."/>
            <person name="Clum A."/>
            <person name="Salamov A."/>
            <person name="Andreopoulos B."/>
            <person name="Cheng J.F."/>
            <person name="Woyke T."/>
            <person name="Pelin A."/>
            <person name="Henrissat B."/>
            <person name="Reynolds N.K."/>
            <person name="Benny G.L."/>
            <person name="Smith M.E."/>
            <person name="James T.Y."/>
            <person name="Grigoriev I.V."/>
        </authorList>
    </citation>
    <scope>NUCLEOTIDE SEQUENCE [LARGE SCALE GENOMIC DNA]</scope>
</reference>
<evidence type="ECO:0000313" key="1">
    <source>
        <dbReference type="EMBL" id="RKO93967.1"/>
    </source>
</evidence>
<accession>A0A4V1ISL4</accession>
<proteinExistence type="predicted"/>